<sequence>MDISFELYKVFYYVATTLSFSQASRQLYISQSAVSQSIKSLEQKLGHPLFLRNTKKVTLTPEGEALLRHVEPAVNLLYEGENQLLNSPSVEAPLRIGASDTICRYFLVPYFQRFHREYPNIRIKVTNATSGGCVSLLQNNKVDFIVVNAPNAHLTSRETRYEILDFQDIFVAGKNYFGLEEKKITLSQLTEYPILMLEKSSTTSEFFQQLFVRHGLSLTPEAELSSNDLLLDLARIGLGITVVPDFVLAHQKEDFYKLEIQESIPKRQLVLAHNSQISSSPGAEKFLHYLFPQAAGKEFS</sequence>
<comment type="caution">
    <text evidence="6">The sequence shown here is derived from an EMBL/GenBank/DDBJ whole genome shotgun (WGS) entry which is preliminary data.</text>
</comment>
<dbReference type="Gene3D" id="3.40.190.290">
    <property type="match status" value="1"/>
</dbReference>
<dbReference type="Gene3D" id="1.10.10.10">
    <property type="entry name" value="Winged helix-like DNA-binding domain superfamily/Winged helix DNA-binding domain"/>
    <property type="match status" value="1"/>
</dbReference>
<dbReference type="CDD" id="cd05466">
    <property type="entry name" value="PBP2_LTTR_substrate"/>
    <property type="match status" value="1"/>
</dbReference>
<evidence type="ECO:0000256" key="2">
    <source>
        <dbReference type="ARBA" id="ARBA00023015"/>
    </source>
</evidence>
<dbReference type="FunFam" id="1.10.10.10:FF:000001">
    <property type="entry name" value="LysR family transcriptional regulator"/>
    <property type="match status" value="1"/>
</dbReference>
<dbReference type="InterPro" id="IPR036390">
    <property type="entry name" value="WH_DNA-bd_sf"/>
</dbReference>
<dbReference type="InterPro" id="IPR005119">
    <property type="entry name" value="LysR_subst-bd"/>
</dbReference>
<dbReference type="SUPFAM" id="SSF46785">
    <property type="entry name" value="Winged helix' DNA-binding domain"/>
    <property type="match status" value="1"/>
</dbReference>
<dbReference type="GO" id="GO:0000976">
    <property type="term" value="F:transcription cis-regulatory region binding"/>
    <property type="evidence" value="ECO:0007669"/>
    <property type="project" value="TreeGrafter"/>
</dbReference>
<dbReference type="EMBL" id="DXIQ01000053">
    <property type="protein sequence ID" value="HIV39041.1"/>
    <property type="molecule type" value="Genomic_DNA"/>
</dbReference>
<dbReference type="InterPro" id="IPR000847">
    <property type="entry name" value="LysR_HTH_N"/>
</dbReference>
<dbReference type="GO" id="GO:0003700">
    <property type="term" value="F:DNA-binding transcription factor activity"/>
    <property type="evidence" value="ECO:0007669"/>
    <property type="project" value="InterPro"/>
</dbReference>
<dbReference type="AlphaFoldDB" id="A0A9D1PDL1"/>
<organism evidence="6 7">
    <name type="scientific">Candidatus Blautia stercorigallinarum</name>
    <dbReference type="NCBI Taxonomy" id="2838501"/>
    <lineage>
        <taxon>Bacteria</taxon>
        <taxon>Bacillati</taxon>
        <taxon>Bacillota</taxon>
        <taxon>Clostridia</taxon>
        <taxon>Lachnospirales</taxon>
        <taxon>Lachnospiraceae</taxon>
        <taxon>Blautia</taxon>
    </lineage>
</organism>
<dbReference type="Pfam" id="PF03466">
    <property type="entry name" value="LysR_substrate"/>
    <property type="match status" value="1"/>
</dbReference>
<dbReference type="Pfam" id="PF00126">
    <property type="entry name" value="HTH_1"/>
    <property type="match status" value="1"/>
</dbReference>
<comment type="similarity">
    <text evidence="1">Belongs to the LysR transcriptional regulatory family.</text>
</comment>
<evidence type="ECO:0000256" key="4">
    <source>
        <dbReference type="ARBA" id="ARBA00023163"/>
    </source>
</evidence>
<reference evidence="6" key="1">
    <citation type="journal article" date="2021" name="PeerJ">
        <title>Extensive microbial diversity within the chicken gut microbiome revealed by metagenomics and culture.</title>
        <authorList>
            <person name="Gilroy R."/>
            <person name="Ravi A."/>
            <person name="Getino M."/>
            <person name="Pursley I."/>
            <person name="Horton D.L."/>
            <person name="Alikhan N.F."/>
            <person name="Baker D."/>
            <person name="Gharbi K."/>
            <person name="Hall N."/>
            <person name="Watson M."/>
            <person name="Adriaenssens E.M."/>
            <person name="Foster-Nyarko E."/>
            <person name="Jarju S."/>
            <person name="Secka A."/>
            <person name="Antonio M."/>
            <person name="Oren A."/>
            <person name="Chaudhuri R.R."/>
            <person name="La Ragione R."/>
            <person name="Hildebrand F."/>
            <person name="Pallen M.J."/>
        </authorList>
    </citation>
    <scope>NUCLEOTIDE SEQUENCE</scope>
    <source>
        <strain evidence="6">CHK195-9823</strain>
    </source>
</reference>
<dbReference type="PANTHER" id="PTHR30126:SF64">
    <property type="entry name" value="HTH-TYPE TRANSCRIPTIONAL REGULATOR CITR"/>
    <property type="match status" value="1"/>
</dbReference>
<keyword evidence="3" id="KW-0238">DNA-binding</keyword>
<feature type="domain" description="HTH lysR-type" evidence="5">
    <location>
        <begin position="3"/>
        <end position="60"/>
    </location>
</feature>
<dbReference type="PROSITE" id="PS50931">
    <property type="entry name" value="HTH_LYSR"/>
    <property type="match status" value="1"/>
</dbReference>
<dbReference type="SUPFAM" id="SSF53850">
    <property type="entry name" value="Periplasmic binding protein-like II"/>
    <property type="match status" value="1"/>
</dbReference>
<keyword evidence="2" id="KW-0805">Transcription regulation</keyword>
<proteinExistence type="inferred from homology"/>
<evidence type="ECO:0000256" key="1">
    <source>
        <dbReference type="ARBA" id="ARBA00009437"/>
    </source>
</evidence>
<keyword evidence="4" id="KW-0804">Transcription</keyword>
<gene>
    <name evidence="6" type="ORF">H9747_08605</name>
</gene>
<name>A0A9D1PDL1_9FIRM</name>
<dbReference type="PRINTS" id="PR00039">
    <property type="entry name" value="HTHLYSR"/>
</dbReference>
<evidence type="ECO:0000313" key="6">
    <source>
        <dbReference type="EMBL" id="HIV39041.1"/>
    </source>
</evidence>
<accession>A0A9D1PDL1</accession>
<dbReference type="Proteomes" id="UP000886814">
    <property type="component" value="Unassembled WGS sequence"/>
</dbReference>
<evidence type="ECO:0000259" key="5">
    <source>
        <dbReference type="PROSITE" id="PS50931"/>
    </source>
</evidence>
<dbReference type="InterPro" id="IPR036388">
    <property type="entry name" value="WH-like_DNA-bd_sf"/>
</dbReference>
<evidence type="ECO:0000313" key="7">
    <source>
        <dbReference type="Proteomes" id="UP000886814"/>
    </source>
</evidence>
<protein>
    <submittedName>
        <fullName evidence="6">LysR family transcriptional regulator</fullName>
    </submittedName>
</protein>
<reference evidence="6" key="2">
    <citation type="submission" date="2021-04" db="EMBL/GenBank/DDBJ databases">
        <authorList>
            <person name="Gilroy R."/>
        </authorList>
    </citation>
    <scope>NUCLEOTIDE SEQUENCE</scope>
    <source>
        <strain evidence="6">CHK195-9823</strain>
    </source>
</reference>
<evidence type="ECO:0000256" key="3">
    <source>
        <dbReference type="ARBA" id="ARBA00023125"/>
    </source>
</evidence>
<dbReference type="PANTHER" id="PTHR30126">
    <property type="entry name" value="HTH-TYPE TRANSCRIPTIONAL REGULATOR"/>
    <property type="match status" value="1"/>
</dbReference>